<keyword evidence="3" id="KW-1185">Reference proteome</keyword>
<dbReference type="EMBL" id="BPLR01006652">
    <property type="protein sequence ID" value="GIY11487.1"/>
    <property type="molecule type" value="Genomic_DNA"/>
</dbReference>
<dbReference type="AlphaFoldDB" id="A0AAV4QTP1"/>
<feature type="region of interest" description="Disordered" evidence="1">
    <location>
        <begin position="18"/>
        <end position="42"/>
    </location>
</feature>
<evidence type="ECO:0000313" key="2">
    <source>
        <dbReference type="EMBL" id="GIY11487.1"/>
    </source>
</evidence>
<proteinExistence type="predicted"/>
<organism evidence="2 3">
    <name type="scientific">Caerostris extrusa</name>
    <name type="common">Bark spider</name>
    <name type="synonym">Caerostris bankana</name>
    <dbReference type="NCBI Taxonomy" id="172846"/>
    <lineage>
        <taxon>Eukaryota</taxon>
        <taxon>Metazoa</taxon>
        <taxon>Ecdysozoa</taxon>
        <taxon>Arthropoda</taxon>
        <taxon>Chelicerata</taxon>
        <taxon>Arachnida</taxon>
        <taxon>Araneae</taxon>
        <taxon>Araneomorphae</taxon>
        <taxon>Entelegynae</taxon>
        <taxon>Araneoidea</taxon>
        <taxon>Araneidae</taxon>
        <taxon>Caerostris</taxon>
    </lineage>
</organism>
<protein>
    <submittedName>
        <fullName evidence="2">Uncharacterized protein</fullName>
    </submittedName>
</protein>
<evidence type="ECO:0000313" key="3">
    <source>
        <dbReference type="Proteomes" id="UP001054945"/>
    </source>
</evidence>
<evidence type="ECO:0000256" key="1">
    <source>
        <dbReference type="SAM" id="MobiDB-lite"/>
    </source>
</evidence>
<accession>A0AAV4QTP1</accession>
<name>A0AAV4QTP1_CAEEX</name>
<gene>
    <name evidence="2" type="ORF">CEXT_655941</name>
</gene>
<dbReference type="Proteomes" id="UP001054945">
    <property type="component" value="Unassembled WGS sequence"/>
</dbReference>
<sequence>MLYPFLLCPAEKGVGALGDRNSDGRVRGPAEGRTGRSSGKRPLMQFGMTMGTGLSRISCHILSLVRRHLLCFVHPQHTAGMAKLNLIKFIFYK</sequence>
<comment type="caution">
    <text evidence="2">The sequence shown here is derived from an EMBL/GenBank/DDBJ whole genome shotgun (WGS) entry which is preliminary data.</text>
</comment>
<reference evidence="2 3" key="1">
    <citation type="submission" date="2021-06" db="EMBL/GenBank/DDBJ databases">
        <title>Caerostris extrusa draft genome.</title>
        <authorList>
            <person name="Kono N."/>
            <person name="Arakawa K."/>
        </authorList>
    </citation>
    <scope>NUCLEOTIDE SEQUENCE [LARGE SCALE GENOMIC DNA]</scope>
</reference>
<feature type="compositionally biased region" description="Basic and acidic residues" evidence="1">
    <location>
        <begin position="20"/>
        <end position="34"/>
    </location>
</feature>